<dbReference type="AlphaFoldDB" id="A0A438E500"/>
<dbReference type="Proteomes" id="UP000288805">
    <property type="component" value="Unassembled WGS sequence"/>
</dbReference>
<evidence type="ECO:0000313" key="2">
    <source>
        <dbReference type="Proteomes" id="UP000288805"/>
    </source>
</evidence>
<protein>
    <submittedName>
        <fullName evidence="1">Uncharacterized protein</fullName>
    </submittedName>
</protein>
<gene>
    <name evidence="1" type="ORF">CK203_098584</name>
</gene>
<accession>A0A438E500</accession>
<comment type="caution">
    <text evidence="1">The sequence shown here is derived from an EMBL/GenBank/DDBJ whole genome shotgun (WGS) entry which is preliminary data.</text>
</comment>
<evidence type="ECO:0000313" key="1">
    <source>
        <dbReference type="EMBL" id="RVW42714.1"/>
    </source>
</evidence>
<sequence length="116" mass="13374">MKMIIEGALDGVSKCQLEPTNEGTLFYLFALKPKIKRRVERNKHTHRKFSTNIAIKVITLSEEYEIVIVDEFADLRNFKDPFVNDGLLEVICFRDAWHGDDFLPSKDRGECLAQVS</sequence>
<name>A0A438E500_VITVI</name>
<dbReference type="EMBL" id="QGNW01001395">
    <property type="protein sequence ID" value="RVW42714.1"/>
    <property type="molecule type" value="Genomic_DNA"/>
</dbReference>
<organism evidence="1 2">
    <name type="scientific">Vitis vinifera</name>
    <name type="common">Grape</name>
    <dbReference type="NCBI Taxonomy" id="29760"/>
    <lineage>
        <taxon>Eukaryota</taxon>
        <taxon>Viridiplantae</taxon>
        <taxon>Streptophyta</taxon>
        <taxon>Embryophyta</taxon>
        <taxon>Tracheophyta</taxon>
        <taxon>Spermatophyta</taxon>
        <taxon>Magnoliopsida</taxon>
        <taxon>eudicotyledons</taxon>
        <taxon>Gunneridae</taxon>
        <taxon>Pentapetalae</taxon>
        <taxon>rosids</taxon>
        <taxon>Vitales</taxon>
        <taxon>Vitaceae</taxon>
        <taxon>Viteae</taxon>
        <taxon>Vitis</taxon>
    </lineage>
</organism>
<proteinExistence type="predicted"/>
<reference evidence="1 2" key="1">
    <citation type="journal article" date="2018" name="PLoS Genet.">
        <title>Population sequencing reveals clonal diversity and ancestral inbreeding in the grapevine cultivar Chardonnay.</title>
        <authorList>
            <person name="Roach M.J."/>
            <person name="Johnson D.L."/>
            <person name="Bohlmann J."/>
            <person name="van Vuuren H.J."/>
            <person name="Jones S.J."/>
            <person name="Pretorius I.S."/>
            <person name="Schmidt S.A."/>
            <person name="Borneman A.R."/>
        </authorList>
    </citation>
    <scope>NUCLEOTIDE SEQUENCE [LARGE SCALE GENOMIC DNA]</scope>
    <source>
        <strain evidence="2">cv. Chardonnay</strain>
        <tissue evidence="1">Leaf</tissue>
    </source>
</reference>